<evidence type="ECO:0000256" key="4">
    <source>
        <dbReference type="ARBA" id="ARBA00023136"/>
    </source>
</evidence>
<feature type="transmembrane region" description="Helical" evidence="7">
    <location>
        <begin position="126"/>
        <end position="147"/>
    </location>
</feature>
<feature type="region of interest" description="Disordered" evidence="6">
    <location>
        <begin position="292"/>
        <end position="316"/>
    </location>
</feature>
<feature type="region of interest" description="Disordered" evidence="6">
    <location>
        <begin position="340"/>
        <end position="371"/>
    </location>
</feature>
<proteinExistence type="inferred from homology"/>
<dbReference type="GO" id="GO:0016020">
    <property type="term" value="C:membrane"/>
    <property type="evidence" value="ECO:0007669"/>
    <property type="project" value="UniProtKB-SubCell"/>
</dbReference>
<evidence type="ECO:0000256" key="5">
    <source>
        <dbReference type="ARBA" id="ARBA00038359"/>
    </source>
</evidence>
<evidence type="ECO:0000313" key="9">
    <source>
        <dbReference type="EMBL" id="KAF2865698.1"/>
    </source>
</evidence>
<evidence type="ECO:0000256" key="1">
    <source>
        <dbReference type="ARBA" id="ARBA00004141"/>
    </source>
</evidence>
<feature type="domain" description="Rhodopsin" evidence="8">
    <location>
        <begin position="30"/>
        <end position="270"/>
    </location>
</feature>
<dbReference type="InterPro" id="IPR049326">
    <property type="entry name" value="Rhodopsin_dom_fungi"/>
</dbReference>
<accession>A0A7C8M1Y6</accession>
<evidence type="ECO:0000256" key="3">
    <source>
        <dbReference type="ARBA" id="ARBA00022989"/>
    </source>
</evidence>
<name>A0A7C8M1Y6_9PLEO</name>
<protein>
    <recommendedName>
        <fullName evidence="8">Rhodopsin domain-containing protein</fullName>
    </recommendedName>
</protein>
<organism evidence="9 10">
    <name type="scientific">Massariosphaeria phaeospora</name>
    <dbReference type="NCBI Taxonomy" id="100035"/>
    <lineage>
        <taxon>Eukaryota</taxon>
        <taxon>Fungi</taxon>
        <taxon>Dikarya</taxon>
        <taxon>Ascomycota</taxon>
        <taxon>Pezizomycotina</taxon>
        <taxon>Dothideomycetes</taxon>
        <taxon>Pleosporomycetidae</taxon>
        <taxon>Pleosporales</taxon>
        <taxon>Pleosporales incertae sedis</taxon>
        <taxon>Massariosphaeria</taxon>
    </lineage>
</organism>
<dbReference type="OrthoDB" id="5417844at2759"/>
<feature type="transmembrane region" description="Helical" evidence="7">
    <location>
        <begin position="171"/>
        <end position="193"/>
    </location>
</feature>
<dbReference type="InterPro" id="IPR052337">
    <property type="entry name" value="SAT4-like"/>
</dbReference>
<comment type="caution">
    <text evidence="9">The sequence shown here is derived from an EMBL/GenBank/DDBJ whole genome shotgun (WGS) entry which is preliminary data.</text>
</comment>
<feature type="transmembrane region" description="Helical" evidence="7">
    <location>
        <begin position="88"/>
        <end position="114"/>
    </location>
</feature>
<dbReference type="EMBL" id="JAADJZ010000031">
    <property type="protein sequence ID" value="KAF2865698.1"/>
    <property type="molecule type" value="Genomic_DNA"/>
</dbReference>
<evidence type="ECO:0000313" key="10">
    <source>
        <dbReference type="Proteomes" id="UP000481861"/>
    </source>
</evidence>
<evidence type="ECO:0000259" key="8">
    <source>
        <dbReference type="Pfam" id="PF20684"/>
    </source>
</evidence>
<feature type="compositionally biased region" description="Basic and acidic residues" evidence="6">
    <location>
        <begin position="346"/>
        <end position="371"/>
    </location>
</feature>
<keyword evidence="3 7" id="KW-1133">Transmembrane helix</keyword>
<keyword evidence="2 7" id="KW-0812">Transmembrane</keyword>
<feature type="transmembrane region" description="Helical" evidence="7">
    <location>
        <begin position="12"/>
        <end position="34"/>
    </location>
</feature>
<evidence type="ECO:0000256" key="7">
    <source>
        <dbReference type="SAM" id="Phobius"/>
    </source>
</evidence>
<dbReference type="Proteomes" id="UP000481861">
    <property type="component" value="Unassembled WGS sequence"/>
</dbReference>
<feature type="transmembrane region" description="Helical" evidence="7">
    <location>
        <begin position="46"/>
        <end position="68"/>
    </location>
</feature>
<reference evidence="9 10" key="1">
    <citation type="submission" date="2020-01" db="EMBL/GenBank/DDBJ databases">
        <authorList>
            <consortium name="DOE Joint Genome Institute"/>
            <person name="Haridas S."/>
            <person name="Albert R."/>
            <person name="Binder M."/>
            <person name="Bloem J."/>
            <person name="Labutti K."/>
            <person name="Salamov A."/>
            <person name="Andreopoulos B."/>
            <person name="Baker S.E."/>
            <person name="Barry K."/>
            <person name="Bills G."/>
            <person name="Bluhm B.H."/>
            <person name="Cannon C."/>
            <person name="Castanera R."/>
            <person name="Culley D.E."/>
            <person name="Daum C."/>
            <person name="Ezra D."/>
            <person name="Gonzalez J.B."/>
            <person name="Henrissat B."/>
            <person name="Kuo A."/>
            <person name="Liang C."/>
            <person name="Lipzen A."/>
            <person name="Lutzoni F."/>
            <person name="Magnuson J."/>
            <person name="Mondo S."/>
            <person name="Nolan M."/>
            <person name="Ohm R."/>
            <person name="Pangilinan J."/>
            <person name="Park H.-J.H."/>
            <person name="Ramirez L."/>
            <person name="Alfaro M."/>
            <person name="Sun H."/>
            <person name="Tritt A."/>
            <person name="Yoshinaga Y."/>
            <person name="Zwiers L.-H.L."/>
            <person name="Turgeon B.G."/>
            <person name="Goodwin S.B."/>
            <person name="Spatafora J.W."/>
            <person name="Crous P.W."/>
            <person name="Grigoriev I.V."/>
        </authorList>
    </citation>
    <scope>NUCLEOTIDE SEQUENCE [LARGE SCALE GENOMIC DNA]</scope>
    <source>
        <strain evidence="9 10">CBS 611.86</strain>
    </source>
</reference>
<keyword evidence="10" id="KW-1185">Reference proteome</keyword>
<comment type="similarity">
    <text evidence="5">Belongs to the SAT4 family.</text>
</comment>
<sequence length="398" mass="43988">MADGARDAVRTHFNSSIIATYLLMTILVPLRLWCRKRAGGWKNLSLDDALAVAALVLATTHSYLAFFGMSRFAGIHAAELEVADVIRFLQYCFAGQMLYTWGISMVKFSIVAFYWKLFRVTARVPILIVASICAIWLIAFTFVFIFACDPVRASWDITIGPTAKCIDIKTLYVAAAIPNVLTDVLLILLPLPYVWRLHAPIAQRIVLVFVFLLGAFIVVVSGIRLKIFLGIPAATAKDITYNYHDVVLWSEIELNVGVICACLPSLRPLFPILGLGKIFSFNTYAQGDASNKRSSSHGLSGHATHPRKAGAGGTSRLFSTMGRTMTRLDDHASEEFELTGSAQNKLDVEARGHSQDTDRDLRQHGGKLTEEDAKMGIRVQEDWHVSVEDMTHAGRLGD</sequence>
<dbReference type="PANTHER" id="PTHR33048">
    <property type="entry name" value="PTH11-LIKE INTEGRAL MEMBRANE PROTEIN (AFU_ORTHOLOGUE AFUA_5G11245)"/>
    <property type="match status" value="1"/>
</dbReference>
<feature type="transmembrane region" description="Helical" evidence="7">
    <location>
        <begin position="205"/>
        <end position="225"/>
    </location>
</feature>
<dbReference type="PANTHER" id="PTHR33048:SF47">
    <property type="entry name" value="INTEGRAL MEMBRANE PROTEIN-RELATED"/>
    <property type="match status" value="1"/>
</dbReference>
<keyword evidence="4 7" id="KW-0472">Membrane</keyword>
<comment type="subcellular location">
    <subcellularLocation>
        <location evidence="1">Membrane</location>
        <topology evidence="1">Multi-pass membrane protein</topology>
    </subcellularLocation>
</comment>
<evidence type="ECO:0000256" key="2">
    <source>
        <dbReference type="ARBA" id="ARBA00022692"/>
    </source>
</evidence>
<gene>
    <name evidence="9" type="ORF">BDV95DRAFT_599405</name>
</gene>
<dbReference type="Pfam" id="PF20684">
    <property type="entry name" value="Fung_rhodopsin"/>
    <property type="match status" value="1"/>
</dbReference>
<evidence type="ECO:0000256" key="6">
    <source>
        <dbReference type="SAM" id="MobiDB-lite"/>
    </source>
</evidence>
<dbReference type="AlphaFoldDB" id="A0A7C8M1Y6"/>